<evidence type="ECO:0000256" key="3">
    <source>
        <dbReference type="ARBA" id="ARBA00023239"/>
    </source>
</evidence>
<evidence type="ECO:0000259" key="4">
    <source>
        <dbReference type="Pfam" id="PF00291"/>
    </source>
</evidence>
<reference evidence="5 6" key="1">
    <citation type="submission" date="2015-07" db="EMBL/GenBank/DDBJ databases">
        <title>Genome sequence of Ornatilinea apprima DSM 23815.</title>
        <authorList>
            <person name="Hemp J."/>
            <person name="Ward L.M."/>
            <person name="Pace L.A."/>
            <person name="Fischer W.W."/>
        </authorList>
    </citation>
    <scope>NUCLEOTIDE SEQUENCE [LARGE SCALE GENOMIC DNA]</scope>
    <source>
        <strain evidence="5 6">P3M-1</strain>
    </source>
</reference>
<evidence type="ECO:0000256" key="2">
    <source>
        <dbReference type="ARBA" id="ARBA00022898"/>
    </source>
</evidence>
<keyword evidence="3" id="KW-0456">Lyase</keyword>
<keyword evidence="2" id="KW-0663">Pyridoxal phosphate</keyword>
<protein>
    <recommendedName>
        <fullName evidence="4">Tryptophan synthase beta chain-like PALP domain-containing protein</fullName>
    </recommendedName>
</protein>
<dbReference type="GO" id="GO:0009097">
    <property type="term" value="P:isoleucine biosynthetic process"/>
    <property type="evidence" value="ECO:0007669"/>
    <property type="project" value="TreeGrafter"/>
</dbReference>
<dbReference type="PATRIC" id="fig|1134406.4.peg.714"/>
<accession>A0A0P6XWW7</accession>
<dbReference type="Proteomes" id="UP000050417">
    <property type="component" value="Unassembled WGS sequence"/>
</dbReference>
<dbReference type="GO" id="GO:0004794">
    <property type="term" value="F:threonine deaminase activity"/>
    <property type="evidence" value="ECO:0007669"/>
    <property type="project" value="TreeGrafter"/>
</dbReference>
<dbReference type="GO" id="GO:0006567">
    <property type="term" value="P:L-threonine catabolic process"/>
    <property type="evidence" value="ECO:0007669"/>
    <property type="project" value="TreeGrafter"/>
</dbReference>
<dbReference type="GO" id="GO:0006565">
    <property type="term" value="P:L-serine catabolic process"/>
    <property type="evidence" value="ECO:0007669"/>
    <property type="project" value="TreeGrafter"/>
</dbReference>
<dbReference type="PANTHER" id="PTHR48078:SF6">
    <property type="entry name" value="L-THREONINE DEHYDRATASE CATABOLIC TDCB"/>
    <property type="match status" value="1"/>
</dbReference>
<feature type="domain" description="Tryptophan synthase beta chain-like PALP" evidence="4">
    <location>
        <begin position="65"/>
        <end position="357"/>
    </location>
</feature>
<dbReference type="InterPro" id="IPR036052">
    <property type="entry name" value="TrpB-like_PALP_sf"/>
</dbReference>
<dbReference type="GO" id="GO:0003941">
    <property type="term" value="F:L-serine ammonia-lyase activity"/>
    <property type="evidence" value="ECO:0007669"/>
    <property type="project" value="TreeGrafter"/>
</dbReference>
<dbReference type="Gene3D" id="3.40.50.1100">
    <property type="match status" value="2"/>
</dbReference>
<dbReference type="OrthoDB" id="9778118at2"/>
<name>A0A0P6XWW7_9CHLR</name>
<gene>
    <name evidence="5" type="ORF">ADN00_08550</name>
</gene>
<dbReference type="RefSeq" id="WP_075062566.1">
    <property type="nucleotide sequence ID" value="NZ_LGCL01000021.1"/>
</dbReference>
<dbReference type="InterPro" id="IPR050147">
    <property type="entry name" value="Ser/Thr_Dehydratase"/>
</dbReference>
<proteinExistence type="predicted"/>
<dbReference type="PANTHER" id="PTHR48078">
    <property type="entry name" value="THREONINE DEHYDRATASE, MITOCHONDRIAL-RELATED"/>
    <property type="match status" value="1"/>
</dbReference>
<evidence type="ECO:0000313" key="6">
    <source>
        <dbReference type="Proteomes" id="UP000050417"/>
    </source>
</evidence>
<evidence type="ECO:0000256" key="1">
    <source>
        <dbReference type="ARBA" id="ARBA00001933"/>
    </source>
</evidence>
<dbReference type="SUPFAM" id="SSF53686">
    <property type="entry name" value="Tryptophan synthase beta subunit-like PLP-dependent enzymes"/>
    <property type="match status" value="1"/>
</dbReference>
<keyword evidence="6" id="KW-1185">Reference proteome</keyword>
<dbReference type="AlphaFoldDB" id="A0A0P6XWW7"/>
<comment type="caution">
    <text evidence="5">The sequence shown here is derived from an EMBL/GenBank/DDBJ whole genome shotgun (WGS) entry which is preliminary data.</text>
</comment>
<comment type="cofactor">
    <cofactor evidence="1">
        <name>pyridoxal 5'-phosphate</name>
        <dbReference type="ChEBI" id="CHEBI:597326"/>
    </cofactor>
</comment>
<dbReference type="STRING" id="1134406.ADN00_08550"/>
<organism evidence="5 6">
    <name type="scientific">Ornatilinea apprima</name>
    <dbReference type="NCBI Taxonomy" id="1134406"/>
    <lineage>
        <taxon>Bacteria</taxon>
        <taxon>Bacillati</taxon>
        <taxon>Chloroflexota</taxon>
        <taxon>Anaerolineae</taxon>
        <taxon>Anaerolineales</taxon>
        <taxon>Anaerolineaceae</taxon>
        <taxon>Ornatilinea</taxon>
    </lineage>
</organism>
<dbReference type="EMBL" id="LGCL01000021">
    <property type="protein sequence ID" value="KPL77908.1"/>
    <property type="molecule type" value="Genomic_DNA"/>
</dbReference>
<dbReference type="InterPro" id="IPR001926">
    <property type="entry name" value="TrpB-like_PALP"/>
</dbReference>
<dbReference type="Pfam" id="PF00291">
    <property type="entry name" value="PALP"/>
    <property type="match status" value="1"/>
</dbReference>
<sequence length="367" mass="39947">MAEIRCTQCNQVYPTRGLPFRCASCGGVYDFDGPPNYDPELVERDLPGIWRYRHSFDLFKNAPVISLGEGRTPLIWERLRGLDIGLKMESQNPSGSYKDRATAVLVSQLLSRGTRLAVEDSSGNAGASFAAYAARGRMSARIFVPSTASGPKLRQIEAYGAELRPVLGPRSAAAQEALQEALDGTVYASHAYLPFGLPGIATLSYELMEQLGREPGTVIAPAGHGSLLLGIIRGFESLQRGGLIERQPYYIGVQAKSCAPIWYYFTQGWDAYNAVREGKTIAEGVRVRHPVRLRALREEILPGGGEIIAIDEDEILLAHTDLGKRGISVEPTSALVWSAVQQAIGRVPEPIVLVLSGSGLKYYKPSE</sequence>
<evidence type="ECO:0000313" key="5">
    <source>
        <dbReference type="EMBL" id="KPL77908.1"/>
    </source>
</evidence>